<evidence type="ECO:0000313" key="10">
    <source>
        <dbReference type="Proteomes" id="UP000314251"/>
    </source>
</evidence>
<evidence type="ECO:0000259" key="8">
    <source>
        <dbReference type="Pfam" id="PF20239"/>
    </source>
</evidence>
<accession>A0A5N6AIM4</accession>
<dbReference type="Pfam" id="PF20239">
    <property type="entry name" value="DUF6596"/>
    <property type="match status" value="1"/>
</dbReference>
<dbReference type="Gene3D" id="1.10.10.10">
    <property type="entry name" value="Winged helix-like DNA-binding domain superfamily/Winged helix DNA-binding domain"/>
    <property type="match status" value="1"/>
</dbReference>
<dbReference type="InterPro" id="IPR046531">
    <property type="entry name" value="DUF6596"/>
</dbReference>
<dbReference type="GO" id="GO:0016987">
    <property type="term" value="F:sigma factor activity"/>
    <property type="evidence" value="ECO:0007669"/>
    <property type="project" value="UniProtKB-KW"/>
</dbReference>
<sequence length="390" mass="42260">MNEALLRSLIPGVLGVLVRRGVDFAAAEDAVQDALVEAIRVWPDDPPRDPRGWLITVAWRRHLDTVRAEAARRRREDRVEEEPPPGPAPGVDDTLQLYFLCAHPSLTPSSAVALTLRAVGGLTTRQIARAYLVPEATMAQRISRAKRTVSGARLDRPGDVGTVLRVLYLVFNEGYSGDVDLAAEAIRLTRRLAAGIDHPEVAGLLALMLLHHARRASRTTPNGELVPLAEQDRERWDTGMIAEGIAILQAALARDRLGEYQAQAAVAALHADARTAEETDWPQIVEWYDELVRLTDSPVVRLNRAVAVGEADGPHAGLAALAELGAPASTSASGRHPVPRYAAVAAHLHERAGDLDTAARLYAEAAGHAPHLAERTHLTRQAARLNSRAR</sequence>
<feature type="domain" description="DUF6596" evidence="8">
    <location>
        <begin position="161"/>
        <end position="251"/>
    </location>
</feature>
<reference evidence="9" key="1">
    <citation type="submission" date="2019-10" db="EMBL/GenBank/DDBJ databases">
        <title>Nonomuraea sp. nov., isolated from Phyllanthus amarus.</title>
        <authorList>
            <person name="Klykleung N."/>
            <person name="Tanasupawat S."/>
        </authorList>
    </citation>
    <scope>NUCLEOTIDE SEQUENCE [LARGE SCALE GENOMIC DNA]</scope>
    <source>
        <strain evidence="9">3MP-10</strain>
    </source>
</reference>
<dbReference type="RefSeq" id="WP_139666880.1">
    <property type="nucleotide sequence ID" value="NZ_VDLY02000004.1"/>
</dbReference>
<evidence type="ECO:0000256" key="3">
    <source>
        <dbReference type="ARBA" id="ARBA00023082"/>
    </source>
</evidence>
<comment type="caution">
    <text evidence="9">The sequence shown here is derived from an EMBL/GenBank/DDBJ whole genome shotgun (WGS) entry which is preliminary data.</text>
</comment>
<keyword evidence="4" id="KW-0804">Transcription</keyword>
<dbReference type="InterPro" id="IPR007627">
    <property type="entry name" value="RNA_pol_sigma70_r2"/>
</dbReference>
<dbReference type="AlphaFoldDB" id="A0A5N6AIM4"/>
<dbReference type="PANTHER" id="PTHR47756">
    <property type="entry name" value="BLL6612 PROTEIN-RELATED"/>
    <property type="match status" value="1"/>
</dbReference>
<organism evidence="9 10">
    <name type="scientific">Streptomyces mimosae</name>
    <dbReference type="NCBI Taxonomy" id="2586635"/>
    <lineage>
        <taxon>Bacteria</taxon>
        <taxon>Bacillati</taxon>
        <taxon>Actinomycetota</taxon>
        <taxon>Actinomycetes</taxon>
        <taxon>Kitasatosporales</taxon>
        <taxon>Streptomycetaceae</taxon>
        <taxon>Streptomyces</taxon>
    </lineage>
</organism>
<gene>
    <name evidence="9" type="ORF">FH607_007760</name>
</gene>
<dbReference type="InterPro" id="IPR013324">
    <property type="entry name" value="RNA_pol_sigma_r3/r4-like"/>
</dbReference>
<dbReference type="PANTHER" id="PTHR47756:SF2">
    <property type="entry name" value="BLL6612 PROTEIN"/>
    <property type="match status" value="1"/>
</dbReference>
<dbReference type="Pfam" id="PF04542">
    <property type="entry name" value="Sigma70_r2"/>
    <property type="match status" value="1"/>
</dbReference>
<evidence type="ECO:0000256" key="5">
    <source>
        <dbReference type="SAM" id="MobiDB-lite"/>
    </source>
</evidence>
<evidence type="ECO:0000256" key="4">
    <source>
        <dbReference type="ARBA" id="ARBA00023163"/>
    </source>
</evidence>
<dbReference type="InterPro" id="IPR013249">
    <property type="entry name" value="RNA_pol_sigma70_r4_t2"/>
</dbReference>
<evidence type="ECO:0000313" key="9">
    <source>
        <dbReference type="EMBL" id="KAB8167866.1"/>
    </source>
</evidence>
<evidence type="ECO:0000259" key="7">
    <source>
        <dbReference type="Pfam" id="PF08281"/>
    </source>
</evidence>
<name>A0A5N6AIM4_9ACTN</name>
<keyword evidence="3" id="KW-0731">Sigma factor</keyword>
<evidence type="ECO:0000256" key="2">
    <source>
        <dbReference type="ARBA" id="ARBA00023015"/>
    </source>
</evidence>
<dbReference type="OrthoDB" id="9780299at2"/>
<dbReference type="GO" id="GO:0003677">
    <property type="term" value="F:DNA binding"/>
    <property type="evidence" value="ECO:0007669"/>
    <property type="project" value="InterPro"/>
</dbReference>
<dbReference type="Proteomes" id="UP000314251">
    <property type="component" value="Unassembled WGS sequence"/>
</dbReference>
<proteinExistence type="inferred from homology"/>
<evidence type="ECO:0000259" key="6">
    <source>
        <dbReference type="Pfam" id="PF04542"/>
    </source>
</evidence>
<keyword evidence="2" id="KW-0805">Transcription regulation</keyword>
<dbReference type="SUPFAM" id="SSF88946">
    <property type="entry name" value="Sigma2 domain of RNA polymerase sigma factors"/>
    <property type="match status" value="1"/>
</dbReference>
<dbReference type="InterPro" id="IPR036388">
    <property type="entry name" value="WH-like_DNA-bd_sf"/>
</dbReference>
<feature type="region of interest" description="Disordered" evidence="5">
    <location>
        <begin position="70"/>
        <end position="90"/>
    </location>
</feature>
<keyword evidence="10" id="KW-1185">Reference proteome</keyword>
<dbReference type="GO" id="GO:0006352">
    <property type="term" value="P:DNA-templated transcription initiation"/>
    <property type="evidence" value="ECO:0007669"/>
    <property type="project" value="InterPro"/>
</dbReference>
<feature type="domain" description="RNA polymerase sigma-70 region 2" evidence="6">
    <location>
        <begin position="6"/>
        <end position="70"/>
    </location>
</feature>
<protein>
    <submittedName>
        <fullName evidence="9">RNA polymerase subunit sigma-24</fullName>
    </submittedName>
</protein>
<dbReference type="EMBL" id="VDLY02000004">
    <property type="protein sequence ID" value="KAB8167866.1"/>
    <property type="molecule type" value="Genomic_DNA"/>
</dbReference>
<dbReference type="Pfam" id="PF08281">
    <property type="entry name" value="Sigma70_r4_2"/>
    <property type="match status" value="1"/>
</dbReference>
<dbReference type="Gene3D" id="1.10.1740.10">
    <property type="match status" value="1"/>
</dbReference>
<evidence type="ECO:0000256" key="1">
    <source>
        <dbReference type="ARBA" id="ARBA00010641"/>
    </source>
</evidence>
<dbReference type="SUPFAM" id="SSF88659">
    <property type="entry name" value="Sigma3 and sigma4 domains of RNA polymerase sigma factors"/>
    <property type="match status" value="1"/>
</dbReference>
<feature type="domain" description="RNA polymerase sigma factor 70 region 4 type 2" evidence="7">
    <location>
        <begin position="98"/>
        <end position="148"/>
    </location>
</feature>
<comment type="similarity">
    <text evidence="1">Belongs to the sigma-70 factor family. ECF subfamily.</text>
</comment>
<dbReference type="InterPro" id="IPR013325">
    <property type="entry name" value="RNA_pol_sigma_r2"/>
</dbReference>